<dbReference type="RefSeq" id="WP_126003220.1">
    <property type="nucleotide sequence ID" value="NZ_QQYZ01000001.1"/>
</dbReference>
<organism evidence="2 3">
    <name type="scientific">Sphingomonas koreensis</name>
    <dbReference type="NCBI Taxonomy" id="93064"/>
    <lineage>
        <taxon>Bacteria</taxon>
        <taxon>Pseudomonadati</taxon>
        <taxon>Pseudomonadota</taxon>
        <taxon>Alphaproteobacteria</taxon>
        <taxon>Sphingomonadales</taxon>
        <taxon>Sphingomonadaceae</taxon>
        <taxon>Sphingomonas</taxon>
    </lineage>
</organism>
<dbReference type="Proteomes" id="UP000287746">
    <property type="component" value="Unassembled WGS sequence"/>
</dbReference>
<dbReference type="AlphaFoldDB" id="A0A430G8U7"/>
<dbReference type="InterPro" id="IPR048667">
    <property type="entry name" value="Imm5-like"/>
</dbReference>
<protein>
    <recommendedName>
        <fullName evidence="1">Imm-5-like domain-containing protein</fullName>
    </recommendedName>
</protein>
<reference evidence="2 3" key="1">
    <citation type="submission" date="2018-07" db="EMBL/GenBank/DDBJ databases">
        <title>Genomic and Epidemiologic Investigation of an Indolent Hospital Outbreak.</title>
        <authorList>
            <person name="Johnson R.C."/>
            <person name="Deming C."/>
            <person name="Conlan S."/>
            <person name="Zellmer C.J."/>
            <person name="Michelin A.V."/>
            <person name="Lee-Lin S."/>
            <person name="Thomas P.J."/>
            <person name="Park M."/>
            <person name="Weingarten R.A."/>
            <person name="Less J."/>
            <person name="Dekker J.P."/>
            <person name="Frank K.M."/>
            <person name="Musser K.A."/>
            <person name="Mcquiston J.R."/>
            <person name="Henderson D.K."/>
            <person name="Lau A.F."/>
            <person name="Palmore T.N."/>
            <person name="Segre J.A."/>
        </authorList>
    </citation>
    <scope>NUCLEOTIDE SEQUENCE [LARGE SCALE GENOMIC DNA]</scope>
    <source>
        <strain evidence="2 3">SK-CDC1_0717</strain>
    </source>
</reference>
<evidence type="ECO:0000313" key="2">
    <source>
        <dbReference type="EMBL" id="RSY90494.1"/>
    </source>
</evidence>
<evidence type="ECO:0000259" key="1">
    <source>
        <dbReference type="Pfam" id="PF21805"/>
    </source>
</evidence>
<gene>
    <name evidence="2" type="ORF">DAH66_00450</name>
</gene>
<name>A0A430G8U7_9SPHN</name>
<evidence type="ECO:0000313" key="3">
    <source>
        <dbReference type="Proteomes" id="UP000287746"/>
    </source>
</evidence>
<dbReference type="EMBL" id="QQYZ01000001">
    <property type="protein sequence ID" value="RSY90494.1"/>
    <property type="molecule type" value="Genomic_DNA"/>
</dbReference>
<dbReference type="Pfam" id="PF21805">
    <property type="entry name" value="Imm5_like"/>
    <property type="match status" value="1"/>
</dbReference>
<proteinExistence type="predicted"/>
<sequence length="174" mass="18109">MTGTLPLTPDDLRHLTRWAEACAARALPLFEAHCPDDPRPREALAAASAFADGAERSGALRKAAWAAQAAARDATDPAATAAARAAAAAAGAAYLHPIVSAHQLNHILAPAGYAAHALALRSEALARIGDMEIDSAIAGAPSAVRRLIAQLPPRAPSRTLLGRLFHRLDTGLRR</sequence>
<feature type="domain" description="Imm-5-like" evidence="1">
    <location>
        <begin position="8"/>
        <end position="124"/>
    </location>
</feature>
<comment type="caution">
    <text evidence="2">The sequence shown here is derived from an EMBL/GenBank/DDBJ whole genome shotgun (WGS) entry which is preliminary data.</text>
</comment>
<accession>A0A430G8U7</accession>